<accession>A0A0P7YZ26</accession>
<dbReference type="STRING" id="1666911.HLUCCA11_10180"/>
<dbReference type="AlphaFoldDB" id="A0A0P7YZ26"/>
<sequence>MELKALPTDIVLSDSKEVLGHIKMDRTLYPGTYVDIEGQTYQILVRRHQYQLKLGRYSLHKAIVHVKETSIPEERTLLNGDWVIGDISCTYNARSEIFRCAVNPDGPCRGCLHYIADH</sequence>
<gene>
    <name evidence="1" type="ORF">HLUCCA11_10180</name>
</gene>
<dbReference type="Pfam" id="PF20065">
    <property type="entry name" value="DUF6464"/>
    <property type="match status" value="1"/>
</dbReference>
<dbReference type="InterPro" id="IPR045589">
    <property type="entry name" value="DUF6464"/>
</dbReference>
<dbReference type="Proteomes" id="UP000050465">
    <property type="component" value="Unassembled WGS sequence"/>
</dbReference>
<dbReference type="PATRIC" id="fig|1666911.3.peg.5362"/>
<dbReference type="EMBL" id="LJZR01000011">
    <property type="protein sequence ID" value="KPQ35608.1"/>
    <property type="molecule type" value="Genomic_DNA"/>
</dbReference>
<evidence type="ECO:0000313" key="2">
    <source>
        <dbReference type="Proteomes" id="UP000050465"/>
    </source>
</evidence>
<name>A0A0P7YZ26_9CYAN</name>
<evidence type="ECO:0000313" key="1">
    <source>
        <dbReference type="EMBL" id="KPQ35608.1"/>
    </source>
</evidence>
<protein>
    <submittedName>
        <fullName evidence="1">Uncharacterized protein</fullName>
    </submittedName>
</protein>
<organism evidence="1 2">
    <name type="scientific">Phormidesmis priestleyi Ana</name>
    <dbReference type="NCBI Taxonomy" id="1666911"/>
    <lineage>
        <taxon>Bacteria</taxon>
        <taxon>Bacillati</taxon>
        <taxon>Cyanobacteriota</taxon>
        <taxon>Cyanophyceae</taxon>
        <taxon>Leptolyngbyales</taxon>
        <taxon>Leptolyngbyaceae</taxon>
        <taxon>Phormidesmis</taxon>
    </lineage>
</organism>
<proteinExistence type="predicted"/>
<reference evidence="1 2" key="1">
    <citation type="submission" date="2015-09" db="EMBL/GenBank/DDBJ databases">
        <title>Identification and resolution of microdiversity through metagenomic sequencing of parallel consortia.</title>
        <authorList>
            <person name="Nelson W.C."/>
            <person name="Romine M.F."/>
            <person name="Lindemann S.R."/>
        </authorList>
    </citation>
    <scope>NUCLEOTIDE SEQUENCE [LARGE SCALE GENOMIC DNA]</scope>
    <source>
        <strain evidence="1">Ana</strain>
    </source>
</reference>
<comment type="caution">
    <text evidence="1">The sequence shown here is derived from an EMBL/GenBank/DDBJ whole genome shotgun (WGS) entry which is preliminary data.</text>
</comment>